<comment type="caution">
    <text evidence="1">The sequence shown here is derived from an EMBL/GenBank/DDBJ whole genome shotgun (WGS) entry which is preliminary data.</text>
</comment>
<keyword evidence="2" id="KW-1185">Reference proteome</keyword>
<gene>
    <name evidence="1" type="ORF">VB620_20745</name>
</gene>
<protein>
    <submittedName>
        <fullName evidence="1">Uncharacterized protein</fullName>
    </submittedName>
</protein>
<dbReference type="Proteomes" id="UP001302120">
    <property type="component" value="Unassembled WGS sequence"/>
</dbReference>
<organism evidence="1 2">
    <name type="scientific">Nodularia harveyana UHCC-0300</name>
    <dbReference type="NCBI Taxonomy" id="2974287"/>
    <lineage>
        <taxon>Bacteria</taxon>
        <taxon>Bacillati</taxon>
        <taxon>Cyanobacteriota</taxon>
        <taxon>Cyanophyceae</taxon>
        <taxon>Nostocales</taxon>
        <taxon>Nodulariaceae</taxon>
        <taxon>Nodularia</taxon>
    </lineage>
</organism>
<name>A0ABU5UJQ9_9CYAN</name>
<dbReference type="EMBL" id="JAYGHG010000064">
    <property type="protein sequence ID" value="MEA5583754.1"/>
    <property type="molecule type" value="Genomic_DNA"/>
</dbReference>
<reference evidence="1 2" key="1">
    <citation type="submission" date="2023-12" db="EMBL/GenBank/DDBJ databases">
        <title>Baltic Sea Cyanobacteria.</title>
        <authorList>
            <person name="Delbaje E."/>
            <person name="Fewer D.P."/>
            <person name="Shishido T.K."/>
        </authorList>
    </citation>
    <scope>NUCLEOTIDE SEQUENCE [LARGE SCALE GENOMIC DNA]</scope>
    <source>
        <strain evidence="1 2">UHCC-0300</strain>
    </source>
</reference>
<evidence type="ECO:0000313" key="2">
    <source>
        <dbReference type="Proteomes" id="UP001302120"/>
    </source>
</evidence>
<proteinExistence type="predicted"/>
<accession>A0ABU5UJQ9</accession>
<dbReference type="RefSeq" id="WP_323198050.1">
    <property type="nucleotide sequence ID" value="NZ_JAYGHG010000064.1"/>
</dbReference>
<sequence length="160" mass="18515">MKLPELPPEPIRDEDQPGYQKEIWQPSWRCFCCEDTGIVRSRLAAMVIRGYNSNRDRLPICQAPGCNAGVNWLHLEGNIDMRLTAAICQELDRISREDWRQSTQQKFINLKAISQKMAMPGSCERTEQDNREVQQRKAEIEATSSDQWAAMRNAYLEVDK</sequence>
<evidence type="ECO:0000313" key="1">
    <source>
        <dbReference type="EMBL" id="MEA5583754.1"/>
    </source>
</evidence>